<dbReference type="Proteomes" id="UP000242447">
    <property type="component" value="Chromosome"/>
</dbReference>
<feature type="region of interest" description="Disordered" evidence="1">
    <location>
        <begin position="164"/>
        <end position="187"/>
    </location>
</feature>
<dbReference type="PROSITE" id="PS51257">
    <property type="entry name" value="PROKAR_LIPOPROTEIN"/>
    <property type="match status" value="1"/>
</dbReference>
<organism evidence="3 4">
    <name type="scientific">Ketogulonicigenium robustum</name>
    <dbReference type="NCBI Taxonomy" id="92947"/>
    <lineage>
        <taxon>Bacteria</taxon>
        <taxon>Pseudomonadati</taxon>
        <taxon>Pseudomonadota</taxon>
        <taxon>Alphaproteobacteria</taxon>
        <taxon>Rhodobacterales</taxon>
        <taxon>Roseobacteraceae</taxon>
        <taxon>Ketogulonicigenium</taxon>
    </lineage>
</organism>
<proteinExistence type="predicted"/>
<dbReference type="OrthoDB" id="7951357at2"/>
<gene>
    <name evidence="3" type="ORF">BVG79_02100</name>
</gene>
<reference evidence="3 4" key="1">
    <citation type="submission" date="2017-02" db="EMBL/GenBank/DDBJ databases">
        <title>Ketogulonicigenium robustum SPU B003 Genome sequencing and assembly.</title>
        <authorList>
            <person name="Li Y."/>
            <person name="Liu L."/>
            <person name="Wang C."/>
            <person name="Zhang M."/>
            <person name="Zhang T."/>
            <person name="Zhang Y."/>
        </authorList>
    </citation>
    <scope>NUCLEOTIDE SEQUENCE [LARGE SCALE GENOMIC DNA]</scope>
    <source>
        <strain evidence="3 4">SPU_B003</strain>
    </source>
</reference>
<evidence type="ECO:0000313" key="4">
    <source>
        <dbReference type="Proteomes" id="UP000242447"/>
    </source>
</evidence>
<dbReference type="AlphaFoldDB" id="A0A1W6P285"/>
<protein>
    <recommendedName>
        <fullName evidence="5">Excalibur calcium-binding domain-containing protein</fullName>
    </recommendedName>
</protein>
<dbReference type="RefSeq" id="WP_085786838.1">
    <property type="nucleotide sequence ID" value="NZ_CP019937.1"/>
</dbReference>
<accession>A0A1W6P285</accession>
<keyword evidence="2" id="KW-0732">Signal</keyword>
<dbReference type="EMBL" id="CP019937">
    <property type="protein sequence ID" value="ARO15440.1"/>
    <property type="molecule type" value="Genomic_DNA"/>
</dbReference>
<sequence>MKRLVLSMVAASAVAACQPAENYGGGGSAGFDAPVSVSSAPLGAAPDVNRTSGVQASPTNSMPAGFVSSGISNETDFNAVSQQISLEDDAARIAQQRAAYTVVQPTALPSQPANVGPNIVQYALNAPNRKGQAWYSRFMWQSQGRFERNCAAYSSADEAQRDFLARGGPERNPGGLDPDGDGFACGWDPAPFRQAAGLTN</sequence>
<name>A0A1W6P285_9RHOB</name>
<evidence type="ECO:0000256" key="2">
    <source>
        <dbReference type="SAM" id="SignalP"/>
    </source>
</evidence>
<feature type="chain" id="PRO_5013048942" description="Excalibur calcium-binding domain-containing protein" evidence="2">
    <location>
        <begin position="16"/>
        <end position="200"/>
    </location>
</feature>
<evidence type="ECO:0000313" key="3">
    <source>
        <dbReference type="EMBL" id="ARO15440.1"/>
    </source>
</evidence>
<evidence type="ECO:0008006" key="5">
    <source>
        <dbReference type="Google" id="ProtNLM"/>
    </source>
</evidence>
<evidence type="ECO:0000256" key="1">
    <source>
        <dbReference type="SAM" id="MobiDB-lite"/>
    </source>
</evidence>
<keyword evidence="4" id="KW-1185">Reference proteome</keyword>
<dbReference type="KEGG" id="kro:BVG79_02100"/>
<dbReference type="STRING" id="92947.BVG79_02100"/>
<feature type="signal peptide" evidence="2">
    <location>
        <begin position="1"/>
        <end position="15"/>
    </location>
</feature>